<keyword evidence="2" id="KW-1185">Reference proteome</keyword>
<comment type="caution">
    <text evidence="1">The sequence shown here is derived from an EMBL/GenBank/DDBJ whole genome shotgun (WGS) entry which is preliminary data.</text>
</comment>
<name>A0A8J4QT19_9ROSI</name>
<proteinExistence type="predicted"/>
<protein>
    <submittedName>
        <fullName evidence="1">Uncharacterized protein</fullName>
    </submittedName>
</protein>
<accession>A0A8J4QT19</accession>
<dbReference type="EMBL" id="JRKL02004562">
    <property type="protein sequence ID" value="KAF3952294.1"/>
    <property type="molecule type" value="Genomic_DNA"/>
</dbReference>
<sequence length="129" mass="14222">MGKEAKTGTSYLIVQFIESTPFDNNINGSKYGTYPKMKEINKCKRKIKVKCSPGSQSSSVSANECPLNLSQIPPMSAIISYPFQLPLPPPYPSKYFIPSTGTFDILNAGLLPPEPFTNELLPTMQNVVF</sequence>
<dbReference type="Proteomes" id="UP000737018">
    <property type="component" value="Unassembled WGS sequence"/>
</dbReference>
<reference evidence="1" key="1">
    <citation type="submission" date="2020-03" db="EMBL/GenBank/DDBJ databases">
        <title>Castanea mollissima Vanexum genome sequencing.</title>
        <authorList>
            <person name="Staton M."/>
        </authorList>
    </citation>
    <scope>NUCLEOTIDE SEQUENCE</scope>
    <source>
        <tissue evidence="1">Leaf</tissue>
    </source>
</reference>
<gene>
    <name evidence="1" type="ORF">CMV_022135</name>
</gene>
<organism evidence="1 2">
    <name type="scientific">Castanea mollissima</name>
    <name type="common">Chinese chestnut</name>
    <dbReference type="NCBI Taxonomy" id="60419"/>
    <lineage>
        <taxon>Eukaryota</taxon>
        <taxon>Viridiplantae</taxon>
        <taxon>Streptophyta</taxon>
        <taxon>Embryophyta</taxon>
        <taxon>Tracheophyta</taxon>
        <taxon>Spermatophyta</taxon>
        <taxon>Magnoliopsida</taxon>
        <taxon>eudicotyledons</taxon>
        <taxon>Gunneridae</taxon>
        <taxon>Pentapetalae</taxon>
        <taxon>rosids</taxon>
        <taxon>fabids</taxon>
        <taxon>Fagales</taxon>
        <taxon>Fagaceae</taxon>
        <taxon>Castanea</taxon>
    </lineage>
</organism>
<dbReference type="AlphaFoldDB" id="A0A8J4QT19"/>
<evidence type="ECO:0000313" key="2">
    <source>
        <dbReference type="Proteomes" id="UP000737018"/>
    </source>
</evidence>
<evidence type="ECO:0000313" key="1">
    <source>
        <dbReference type="EMBL" id="KAF3952294.1"/>
    </source>
</evidence>